<name>A0AC60QBM3_IXOPE</name>
<comment type="caution">
    <text evidence="1">The sequence shown here is derived from an EMBL/GenBank/DDBJ whole genome shotgun (WGS) entry which is preliminary data.</text>
</comment>
<sequence>MAGSHGAVITASSGRGLSVLSSTDDYRVVLPPLPAGIFAVNTVFLHCDVTGRPYRVDHFRAELERLGVMKEIAAIAAYQMNHLWMLTLHTAGAKQRLVEARELSVKDKKCLVLDPDNSKVRLKVHWVPFHVPDDALVRAFERYGKVQEVTRETWRTEGFQGIQSSTRMVRLSLKQGVTIDSLPHQLKVCGGGVLVVVPGRAPLCLRSKSRGHTRKDCRAPWCQQCHRVGHAPEDCVRTYVTVTGDRSTDDVQDLEMDKEEAEDTARSESQRPPPAPPTNKQENTGTSSSATGLPEPHAEPESKAQGTGILSEPVGTAVELTEQAAETSDTLLSKERQEETEIDTDDASLTDDFPALQPLDSFSLTPSTDRPHKPGYNNVSVELSSPVLYAVDRARAAARVHAIPPECPPLRQRSMCSANQIRKTQTSFGWEFAPAFPTMGIWKDIGIEIYNVLIIRDMVVRTRCQRTTRPNRWVLDVRLFLEVGFSGRKILQLNLEFDKRLTVHKNISISAKNDLTSLYRFRLRIPQSLQIETWWPHGYGKAKLYPLFISLSRGSETATLERSIGFRTIDLVQEPLVNGTGATFFLRVNGVPLFAKGSNWVPPDAFQDRVTPERLALLLDGVVSARMNMLRVWGGGVYESDLFYSMADRRGILVWQDFMFADALYPATPAFLDSVADEARQQEHRVDYVKLYVETLQKTVYDEDMSRPFLGSSPSNGILSELNEGVNDNPNDVLYGDVHYYDYYSPPWSLGSVPTPRFCSGFGLVSFPSFETLSTAFAPEDLVFPFSQLIENRLHLGQQVRQPRALQLGPSRRSQK</sequence>
<accession>A0AC60QBM3</accession>
<evidence type="ECO:0000313" key="1">
    <source>
        <dbReference type="EMBL" id="KAG0430145.1"/>
    </source>
</evidence>
<protein>
    <submittedName>
        <fullName evidence="1">Uncharacterized protein</fullName>
    </submittedName>
</protein>
<organism evidence="1 2">
    <name type="scientific">Ixodes persulcatus</name>
    <name type="common">Taiga tick</name>
    <dbReference type="NCBI Taxonomy" id="34615"/>
    <lineage>
        <taxon>Eukaryota</taxon>
        <taxon>Metazoa</taxon>
        <taxon>Ecdysozoa</taxon>
        <taxon>Arthropoda</taxon>
        <taxon>Chelicerata</taxon>
        <taxon>Arachnida</taxon>
        <taxon>Acari</taxon>
        <taxon>Parasitiformes</taxon>
        <taxon>Ixodida</taxon>
        <taxon>Ixodoidea</taxon>
        <taxon>Ixodidae</taxon>
        <taxon>Ixodinae</taxon>
        <taxon>Ixodes</taxon>
    </lineage>
</organism>
<reference evidence="1 2" key="1">
    <citation type="journal article" date="2020" name="Cell">
        <title>Large-Scale Comparative Analyses of Tick Genomes Elucidate Their Genetic Diversity and Vector Capacities.</title>
        <authorList>
            <consortium name="Tick Genome and Microbiome Consortium (TIGMIC)"/>
            <person name="Jia N."/>
            <person name="Wang J."/>
            <person name="Shi W."/>
            <person name="Du L."/>
            <person name="Sun Y."/>
            <person name="Zhan W."/>
            <person name="Jiang J.F."/>
            <person name="Wang Q."/>
            <person name="Zhang B."/>
            <person name="Ji P."/>
            <person name="Bell-Sakyi L."/>
            <person name="Cui X.M."/>
            <person name="Yuan T.T."/>
            <person name="Jiang B.G."/>
            <person name="Yang W.F."/>
            <person name="Lam T.T."/>
            <person name="Chang Q.C."/>
            <person name="Ding S.J."/>
            <person name="Wang X.J."/>
            <person name="Zhu J.G."/>
            <person name="Ruan X.D."/>
            <person name="Zhao L."/>
            <person name="Wei J.T."/>
            <person name="Ye R.Z."/>
            <person name="Que T.C."/>
            <person name="Du C.H."/>
            <person name="Zhou Y.H."/>
            <person name="Cheng J.X."/>
            <person name="Dai P.F."/>
            <person name="Guo W.B."/>
            <person name="Han X.H."/>
            <person name="Huang E.J."/>
            <person name="Li L.F."/>
            <person name="Wei W."/>
            <person name="Gao Y.C."/>
            <person name="Liu J.Z."/>
            <person name="Shao H.Z."/>
            <person name="Wang X."/>
            <person name="Wang C.C."/>
            <person name="Yang T.C."/>
            <person name="Huo Q.B."/>
            <person name="Li W."/>
            <person name="Chen H.Y."/>
            <person name="Chen S.E."/>
            <person name="Zhou L.G."/>
            <person name="Ni X.B."/>
            <person name="Tian J.H."/>
            <person name="Sheng Y."/>
            <person name="Liu T."/>
            <person name="Pan Y.S."/>
            <person name="Xia L.Y."/>
            <person name="Li J."/>
            <person name="Zhao F."/>
            <person name="Cao W.C."/>
        </authorList>
    </citation>
    <scope>NUCLEOTIDE SEQUENCE [LARGE SCALE GENOMIC DNA]</scope>
    <source>
        <strain evidence="1">Iper-2018</strain>
    </source>
</reference>
<dbReference type="Proteomes" id="UP000805193">
    <property type="component" value="Unassembled WGS sequence"/>
</dbReference>
<dbReference type="EMBL" id="JABSTQ010009348">
    <property type="protein sequence ID" value="KAG0430145.1"/>
    <property type="molecule type" value="Genomic_DNA"/>
</dbReference>
<gene>
    <name evidence="1" type="ORF">HPB47_022961</name>
</gene>
<keyword evidence="2" id="KW-1185">Reference proteome</keyword>
<proteinExistence type="predicted"/>
<evidence type="ECO:0000313" key="2">
    <source>
        <dbReference type="Proteomes" id="UP000805193"/>
    </source>
</evidence>